<gene>
    <name evidence="2" type="ORF">C8A03DRAFT_14420</name>
</gene>
<name>A0AAN7CC06_9PEZI</name>
<evidence type="ECO:0000256" key="1">
    <source>
        <dbReference type="SAM" id="MobiDB-lite"/>
    </source>
</evidence>
<accession>A0AAN7CC06</accession>
<dbReference type="AlphaFoldDB" id="A0AAN7CC06"/>
<comment type="caution">
    <text evidence="2">The sequence shown here is derived from an EMBL/GenBank/DDBJ whole genome shotgun (WGS) entry which is preliminary data.</text>
</comment>
<organism evidence="2 3">
    <name type="scientific">Achaetomium macrosporum</name>
    <dbReference type="NCBI Taxonomy" id="79813"/>
    <lineage>
        <taxon>Eukaryota</taxon>
        <taxon>Fungi</taxon>
        <taxon>Dikarya</taxon>
        <taxon>Ascomycota</taxon>
        <taxon>Pezizomycotina</taxon>
        <taxon>Sordariomycetes</taxon>
        <taxon>Sordariomycetidae</taxon>
        <taxon>Sordariales</taxon>
        <taxon>Chaetomiaceae</taxon>
        <taxon>Achaetomium</taxon>
    </lineage>
</organism>
<feature type="region of interest" description="Disordered" evidence="1">
    <location>
        <begin position="213"/>
        <end position="233"/>
    </location>
</feature>
<protein>
    <submittedName>
        <fullName evidence="2">Uncharacterized protein</fullName>
    </submittedName>
</protein>
<keyword evidence="3" id="KW-1185">Reference proteome</keyword>
<reference evidence="2" key="2">
    <citation type="submission" date="2023-05" db="EMBL/GenBank/DDBJ databases">
        <authorList>
            <consortium name="Lawrence Berkeley National Laboratory"/>
            <person name="Steindorff A."/>
            <person name="Hensen N."/>
            <person name="Bonometti L."/>
            <person name="Westerberg I."/>
            <person name="Brannstrom I.O."/>
            <person name="Guillou S."/>
            <person name="Cros-Aarteil S."/>
            <person name="Calhoun S."/>
            <person name="Haridas S."/>
            <person name="Kuo A."/>
            <person name="Mondo S."/>
            <person name="Pangilinan J."/>
            <person name="Riley R."/>
            <person name="Labutti K."/>
            <person name="Andreopoulos B."/>
            <person name="Lipzen A."/>
            <person name="Chen C."/>
            <person name="Yanf M."/>
            <person name="Daum C."/>
            <person name="Ng V."/>
            <person name="Clum A."/>
            <person name="Ohm R."/>
            <person name="Martin F."/>
            <person name="Silar P."/>
            <person name="Natvig D."/>
            <person name="Lalanne C."/>
            <person name="Gautier V."/>
            <person name="Ament-Velasquez S.L."/>
            <person name="Kruys A."/>
            <person name="Hutchinson M.I."/>
            <person name="Powell A.J."/>
            <person name="Barry K."/>
            <person name="Miller A.N."/>
            <person name="Grigoriev I.V."/>
            <person name="Debuchy R."/>
            <person name="Gladieux P."/>
            <person name="Thoren M.H."/>
            <person name="Johannesson H."/>
        </authorList>
    </citation>
    <scope>NUCLEOTIDE SEQUENCE</scope>
    <source>
        <strain evidence="2">CBS 532.94</strain>
    </source>
</reference>
<feature type="compositionally biased region" description="Basic and acidic residues" evidence="1">
    <location>
        <begin position="218"/>
        <end position="233"/>
    </location>
</feature>
<reference evidence="2" key="1">
    <citation type="journal article" date="2023" name="Mol. Phylogenet. Evol.">
        <title>Genome-scale phylogeny and comparative genomics of the fungal order Sordariales.</title>
        <authorList>
            <person name="Hensen N."/>
            <person name="Bonometti L."/>
            <person name="Westerberg I."/>
            <person name="Brannstrom I.O."/>
            <person name="Guillou S."/>
            <person name="Cros-Aarteil S."/>
            <person name="Calhoun S."/>
            <person name="Haridas S."/>
            <person name="Kuo A."/>
            <person name="Mondo S."/>
            <person name="Pangilinan J."/>
            <person name="Riley R."/>
            <person name="LaButti K."/>
            <person name="Andreopoulos B."/>
            <person name="Lipzen A."/>
            <person name="Chen C."/>
            <person name="Yan M."/>
            <person name="Daum C."/>
            <person name="Ng V."/>
            <person name="Clum A."/>
            <person name="Steindorff A."/>
            <person name="Ohm R.A."/>
            <person name="Martin F."/>
            <person name="Silar P."/>
            <person name="Natvig D.O."/>
            <person name="Lalanne C."/>
            <person name="Gautier V."/>
            <person name="Ament-Velasquez S.L."/>
            <person name="Kruys A."/>
            <person name="Hutchinson M.I."/>
            <person name="Powell A.J."/>
            <person name="Barry K."/>
            <person name="Miller A.N."/>
            <person name="Grigoriev I.V."/>
            <person name="Debuchy R."/>
            <person name="Gladieux P."/>
            <person name="Hiltunen Thoren M."/>
            <person name="Johannesson H."/>
        </authorList>
    </citation>
    <scope>NUCLEOTIDE SEQUENCE</scope>
    <source>
        <strain evidence="2">CBS 532.94</strain>
    </source>
</reference>
<dbReference type="EMBL" id="MU860071">
    <property type="protein sequence ID" value="KAK4239160.1"/>
    <property type="molecule type" value="Genomic_DNA"/>
</dbReference>
<feature type="region of interest" description="Disordered" evidence="1">
    <location>
        <begin position="310"/>
        <end position="330"/>
    </location>
</feature>
<evidence type="ECO:0000313" key="3">
    <source>
        <dbReference type="Proteomes" id="UP001303760"/>
    </source>
</evidence>
<proteinExistence type="predicted"/>
<evidence type="ECO:0000313" key="2">
    <source>
        <dbReference type="EMBL" id="KAK4239160.1"/>
    </source>
</evidence>
<sequence>MKYGPCPKCPGRRIRSRFNPYGNSPHKGKFRFVCSNRYNNVKDCDYQEVLESDPLKDPEFHQAQAEARVRAQSSSARGEELFRAGTVSPFQSTAPNMYENTNTAMAMTPTPVGVGASTISMGNGTARDNPTHRYGCPECLKGRLVQKVRETSHWRERVLVCEKVWNAQEGGMMGGCGYKLEIENGPTHDEDENEDEEAGYGYGAGIVGGLMGKKGRNKMQEKKSKDEAEKRREVEEWEREARKWQLKNPMGAAVLPGPADGKDKIVVDLTSDDELLASNSSWRLPASSMVGGEVGGSAPIYISDDELEDAGTGVSAGAGRGTGTGTAEFDDLGSDEEMELVKMADQADQAMDDDLGEEDELELMELADQVSSSMTPQ</sequence>
<dbReference type="Proteomes" id="UP001303760">
    <property type="component" value="Unassembled WGS sequence"/>
</dbReference>
<feature type="compositionally biased region" description="Gly residues" evidence="1">
    <location>
        <begin position="314"/>
        <end position="324"/>
    </location>
</feature>